<dbReference type="Proteomes" id="UP001293593">
    <property type="component" value="Unassembled WGS sequence"/>
</dbReference>
<keyword evidence="1" id="KW-0732">Signal</keyword>
<keyword evidence="4" id="KW-1185">Reference proteome</keyword>
<feature type="signal peptide" evidence="1">
    <location>
        <begin position="1"/>
        <end position="26"/>
    </location>
</feature>
<protein>
    <recommendedName>
        <fullName evidence="2">Bifunctional inhibitor/plant lipid transfer protein/seed storage helical domain-containing protein</fullName>
    </recommendedName>
</protein>
<dbReference type="AlphaFoldDB" id="A0AAE1TGU9"/>
<dbReference type="SUPFAM" id="SSF47699">
    <property type="entry name" value="Bifunctional inhibitor/lipid-transfer protein/seed storage 2S albumin"/>
    <property type="match status" value="1"/>
</dbReference>
<dbReference type="InterPro" id="IPR036312">
    <property type="entry name" value="Bifun_inhib/LTP/seed_sf"/>
</dbReference>
<comment type="caution">
    <text evidence="3">The sequence shown here is derived from an EMBL/GenBank/DDBJ whole genome shotgun (WGS) entry which is preliminary data.</text>
</comment>
<accession>A0AAE1TGU9</accession>
<dbReference type="InterPro" id="IPR039265">
    <property type="entry name" value="DIR1-like"/>
</dbReference>
<dbReference type="GO" id="GO:0009627">
    <property type="term" value="P:systemic acquired resistance"/>
    <property type="evidence" value="ECO:0007669"/>
    <property type="project" value="InterPro"/>
</dbReference>
<evidence type="ECO:0000313" key="3">
    <source>
        <dbReference type="EMBL" id="KAK4284687.1"/>
    </source>
</evidence>
<evidence type="ECO:0000313" key="4">
    <source>
        <dbReference type="Proteomes" id="UP001293593"/>
    </source>
</evidence>
<dbReference type="InterPro" id="IPR044741">
    <property type="entry name" value="NsLTP-like"/>
</dbReference>
<dbReference type="Pfam" id="PF14368">
    <property type="entry name" value="LTP_2"/>
    <property type="match status" value="1"/>
</dbReference>
<dbReference type="PANTHER" id="PTHR33122">
    <property type="entry name" value="LIPID BINDING PROTEIN-RELATED"/>
    <property type="match status" value="1"/>
</dbReference>
<dbReference type="EMBL" id="JAWXYG010000001">
    <property type="protein sequence ID" value="KAK4284687.1"/>
    <property type="molecule type" value="Genomic_DNA"/>
</dbReference>
<organism evidence="3 4">
    <name type="scientific">Acacia crassicarpa</name>
    <name type="common">northern wattle</name>
    <dbReference type="NCBI Taxonomy" id="499986"/>
    <lineage>
        <taxon>Eukaryota</taxon>
        <taxon>Viridiplantae</taxon>
        <taxon>Streptophyta</taxon>
        <taxon>Embryophyta</taxon>
        <taxon>Tracheophyta</taxon>
        <taxon>Spermatophyta</taxon>
        <taxon>Magnoliopsida</taxon>
        <taxon>eudicotyledons</taxon>
        <taxon>Gunneridae</taxon>
        <taxon>Pentapetalae</taxon>
        <taxon>rosids</taxon>
        <taxon>fabids</taxon>
        <taxon>Fabales</taxon>
        <taxon>Fabaceae</taxon>
        <taxon>Caesalpinioideae</taxon>
        <taxon>mimosoid clade</taxon>
        <taxon>Acacieae</taxon>
        <taxon>Acacia</taxon>
    </lineage>
</organism>
<dbReference type="InterPro" id="IPR016140">
    <property type="entry name" value="Bifunc_inhib/LTP/seed_store"/>
</dbReference>
<sequence>MGGLNKKLVVVGLFLAMVAIIGSSEALRVSGDDDQGVLCGMSAQGLMDCRPSVSGQVPQVPPSNNCCSALSALSADNRKCLCRLKNSKTLLYFYHVDPKQAMALPALCQIVDSSWRC</sequence>
<name>A0AAE1TGU9_9FABA</name>
<dbReference type="Gene3D" id="1.10.110.10">
    <property type="entry name" value="Plant lipid-transfer and hydrophobic proteins"/>
    <property type="match status" value="1"/>
</dbReference>
<gene>
    <name evidence="3" type="ORF">QN277_001482</name>
</gene>
<evidence type="ECO:0000259" key="2">
    <source>
        <dbReference type="Pfam" id="PF14368"/>
    </source>
</evidence>
<reference evidence="3" key="1">
    <citation type="submission" date="2023-10" db="EMBL/GenBank/DDBJ databases">
        <title>Chromosome-level genome of the transformable northern wattle, Acacia crassicarpa.</title>
        <authorList>
            <person name="Massaro I."/>
            <person name="Sinha N.R."/>
            <person name="Poethig S."/>
            <person name="Leichty A.R."/>
        </authorList>
    </citation>
    <scope>NUCLEOTIDE SEQUENCE</scope>
    <source>
        <strain evidence="3">Acra3RX</strain>
        <tissue evidence="3">Leaf</tissue>
    </source>
</reference>
<feature type="domain" description="Bifunctional inhibitor/plant lipid transfer protein/seed storage helical" evidence="2">
    <location>
        <begin position="33"/>
        <end position="115"/>
    </location>
</feature>
<dbReference type="PANTHER" id="PTHR33122:SF60">
    <property type="entry name" value="LIPID-TRANSFER PROTEIN DIR1-RELATED"/>
    <property type="match status" value="1"/>
</dbReference>
<dbReference type="CDD" id="cd04660">
    <property type="entry name" value="nsLTP_like"/>
    <property type="match status" value="1"/>
</dbReference>
<evidence type="ECO:0000256" key="1">
    <source>
        <dbReference type="SAM" id="SignalP"/>
    </source>
</evidence>
<dbReference type="GO" id="GO:0005504">
    <property type="term" value="F:fatty acid binding"/>
    <property type="evidence" value="ECO:0007669"/>
    <property type="project" value="InterPro"/>
</dbReference>
<feature type="chain" id="PRO_5042259476" description="Bifunctional inhibitor/plant lipid transfer protein/seed storage helical domain-containing protein" evidence="1">
    <location>
        <begin position="27"/>
        <end position="117"/>
    </location>
</feature>
<proteinExistence type="predicted"/>